<feature type="region of interest" description="Disordered" evidence="1">
    <location>
        <begin position="1"/>
        <end position="37"/>
    </location>
</feature>
<dbReference type="OrthoDB" id="2991872at2759"/>
<dbReference type="OMA" id="FMGRYED"/>
<protein>
    <submittedName>
        <fullName evidence="2">Uncharacterized protein</fullName>
    </submittedName>
</protein>
<accession>A0A0U1M1S8</accession>
<organism evidence="2 3">
    <name type="scientific">Talaromyces islandicus</name>
    <name type="common">Penicillium islandicum</name>
    <dbReference type="NCBI Taxonomy" id="28573"/>
    <lineage>
        <taxon>Eukaryota</taxon>
        <taxon>Fungi</taxon>
        <taxon>Dikarya</taxon>
        <taxon>Ascomycota</taxon>
        <taxon>Pezizomycotina</taxon>
        <taxon>Eurotiomycetes</taxon>
        <taxon>Eurotiomycetidae</taxon>
        <taxon>Eurotiales</taxon>
        <taxon>Trichocomaceae</taxon>
        <taxon>Talaromyces</taxon>
        <taxon>Talaromyces sect. Islandici</taxon>
    </lineage>
</organism>
<evidence type="ECO:0000313" key="3">
    <source>
        <dbReference type="Proteomes" id="UP000054383"/>
    </source>
</evidence>
<dbReference type="PANTHER" id="PTHR38791:SF11">
    <property type="entry name" value="ZN(II)2CYS6 TRANSCRIPTION FACTOR (EUROFUNG)"/>
    <property type="match status" value="1"/>
</dbReference>
<dbReference type="InterPro" id="IPR053175">
    <property type="entry name" value="DHMBA_Reg_Transcription_Factor"/>
</dbReference>
<evidence type="ECO:0000256" key="1">
    <source>
        <dbReference type="SAM" id="MobiDB-lite"/>
    </source>
</evidence>
<dbReference type="PANTHER" id="PTHR38791">
    <property type="entry name" value="ZN(II)2CYS6 TRANSCRIPTION FACTOR (EUROFUNG)-RELATED-RELATED"/>
    <property type="match status" value="1"/>
</dbReference>
<reference evidence="2 3" key="1">
    <citation type="submission" date="2015-04" db="EMBL/GenBank/DDBJ databases">
        <authorList>
            <person name="Syromyatnikov M.Y."/>
            <person name="Popov V.N."/>
        </authorList>
    </citation>
    <scope>NUCLEOTIDE SEQUENCE [LARGE SCALE GENOMIC DNA]</scope>
    <source>
        <strain evidence="2">WF-38-12</strain>
    </source>
</reference>
<dbReference type="STRING" id="28573.A0A0U1M1S8"/>
<feature type="compositionally biased region" description="Basic residues" evidence="1">
    <location>
        <begin position="21"/>
        <end position="32"/>
    </location>
</feature>
<feature type="compositionally biased region" description="Polar residues" evidence="1">
    <location>
        <begin position="8"/>
        <end position="20"/>
    </location>
</feature>
<dbReference type="AlphaFoldDB" id="A0A0U1M1S8"/>
<proteinExistence type="predicted"/>
<dbReference type="Proteomes" id="UP000054383">
    <property type="component" value="Unassembled WGS sequence"/>
</dbReference>
<dbReference type="EMBL" id="CVMT01000006">
    <property type="protein sequence ID" value="CRG89527.1"/>
    <property type="molecule type" value="Genomic_DNA"/>
</dbReference>
<keyword evidence="3" id="KW-1185">Reference proteome</keyword>
<evidence type="ECO:0000313" key="2">
    <source>
        <dbReference type="EMBL" id="CRG89527.1"/>
    </source>
</evidence>
<name>A0A0U1M1S8_TALIS</name>
<sequence>MTGRVHSSYHSENSFASGQNKRPRGPRSKRKAREPLDEVSQQILLSGDLKSQAIAEYLNTHMITPKETPSLLRATDSGLLPLWTAKGEYPILDHAVSAMALVLYSRIHNCPQAATEACLEYEKLLQIVRKSTPELNENTIDSYLLAVFFMARYEDAVYSTDDSSSKKIFQGAQYTSFEHHNGALAALRLWKEQLSHVKPPSSIMKHTRRGLIRSALLRRIALPEFLLDGATYGEQGIDFEYDNIVVRIVHVRERLAELLKLQSGVDIDCHARHAALEALDKEAQTIDKDLHDMPTRFPSAWAYKRHTIPESFSTSDYPTPGFLRPIVYTCSIVEYAGVWALYFATRILVNETRLETLDAAKFLPYELSLGCSSILKTTADDLASILPFCLGNVKLVQNKNAPESIEVLSKASLLFSDTRLLIWPLSLAVGFGHLERQQRSWFGTLLARVGKAFGFGVLESAGCSVNEV</sequence>
<gene>
    <name evidence="2" type="ORF">PISL3812_06563</name>
</gene>